<feature type="transmembrane region" description="Helical" evidence="1">
    <location>
        <begin position="126"/>
        <end position="148"/>
    </location>
</feature>
<evidence type="ECO:0000313" key="3">
    <source>
        <dbReference type="Proteomes" id="UP000228502"/>
    </source>
</evidence>
<reference evidence="2 3" key="1">
    <citation type="submission" date="2017-10" db="EMBL/GenBank/DDBJ databases">
        <title>genome sequences of Staph epi in chlorhexidine trial.</title>
        <authorList>
            <person name="Greninger A.L."/>
            <person name="Addetia A."/>
            <person name="Qin X."/>
            <person name="Zerr D."/>
        </authorList>
    </citation>
    <scope>NUCLEOTIDE SEQUENCE [LARGE SCALE GENOMIC DNA]</scope>
    <source>
        <strain evidence="2 3">SCH-17</strain>
    </source>
</reference>
<keyword evidence="1" id="KW-0472">Membrane</keyword>
<keyword evidence="1" id="KW-0812">Transmembrane</keyword>
<dbReference type="RefSeq" id="WP_001831331.1">
    <property type="nucleotide sequence ID" value="NZ_AP038759.1"/>
</dbReference>
<feature type="transmembrane region" description="Helical" evidence="1">
    <location>
        <begin position="101"/>
        <end position="120"/>
    </location>
</feature>
<dbReference type="Pfam" id="PF11368">
    <property type="entry name" value="DUF3169"/>
    <property type="match status" value="1"/>
</dbReference>
<feature type="transmembrane region" description="Helical" evidence="1">
    <location>
        <begin position="191"/>
        <end position="208"/>
    </location>
</feature>
<protein>
    <submittedName>
        <fullName evidence="2">DUF3169 domain-containing protein</fullName>
    </submittedName>
</protein>
<dbReference type="AlphaFoldDB" id="A0AAE5QYW3"/>
<feature type="transmembrane region" description="Helical" evidence="1">
    <location>
        <begin position="44"/>
        <end position="65"/>
    </location>
</feature>
<sequence>MKIKRYALLCLLGGLVGGIIGYIIGAINWEKLFNYAQFANFKVVLYTTIVASLINVILTVYLFIVQNASLHYKAKIDANISDDLADTYENKSYIKSLKVRFIYTMQLIVAFIAILIPVIGNSSENHIALIMIPFFITIISSIMIGIFYRKFDARYPKLGEKHYTEKAFNIMDEGERYITLVSLYKVHQQNIVLLFIGIMMLGIFSITTGMNQSLGIILFIILFIYNSLGYLLKVSNFYKSEQKS</sequence>
<dbReference type="Proteomes" id="UP000228502">
    <property type="component" value="Unassembled WGS sequence"/>
</dbReference>
<dbReference type="InterPro" id="IPR021509">
    <property type="entry name" value="DUF3169"/>
</dbReference>
<accession>A0AAE5QYW3</accession>
<evidence type="ECO:0000256" key="1">
    <source>
        <dbReference type="SAM" id="Phobius"/>
    </source>
</evidence>
<feature type="transmembrane region" description="Helical" evidence="1">
    <location>
        <begin position="7"/>
        <end position="24"/>
    </location>
</feature>
<comment type="caution">
    <text evidence="2">The sequence shown here is derived from an EMBL/GenBank/DDBJ whole genome shotgun (WGS) entry which is preliminary data.</text>
</comment>
<evidence type="ECO:0000313" key="2">
    <source>
        <dbReference type="EMBL" id="PIH11201.1"/>
    </source>
</evidence>
<dbReference type="EMBL" id="PEJG01000002">
    <property type="protein sequence ID" value="PIH11201.1"/>
    <property type="molecule type" value="Genomic_DNA"/>
</dbReference>
<name>A0AAE5QYW3_STAEP</name>
<keyword evidence="1" id="KW-1133">Transmembrane helix</keyword>
<gene>
    <name evidence="2" type="ORF">CTJ08_02535</name>
</gene>
<proteinExistence type="predicted"/>
<organism evidence="2 3">
    <name type="scientific">Staphylococcus epidermidis</name>
    <dbReference type="NCBI Taxonomy" id="1282"/>
    <lineage>
        <taxon>Bacteria</taxon>
        <taxon>Bacillati</taxon>
        <taxon>Bacillota</taxon>
        <taxon>Bacilli</taxon>
        <taxon>Bacillales</taxon>
        <taxon>Staphylococcaceae</taxon>
        <taxon>Staphylococcus</taxon>
    </lineage>
</organism>
<feature type="transmembrane region" description="Helical" evidence="1">
    <location>
        <begin position="214"/>
        <end position="232"/>
    </location>
</feature>